<reference evidence="2" key="1">
    <citation type="submission" date="2016-10" db="EMBL/GenBank/DDBJ databases">
        <authorList>
            <person name="Varghese N."/>
            <person name="Submissions S."/>
        </authorList>
    </citation>
    <scope>NUCLEOTIDE SEQUENCE [LARGE SCALE GENOMIC DNA]</scope>
    <source>
        <strain evidence="2">DSM 23925</strain>
    </source>
</reference>
<dbReference type="Proteomes" id="UP000198705">
    <property type="component" value="Unassembled WGS sequence"/>
</dbReference>
<sequence>MRKTTIIILLTLIFNSVIGQNMNGKWILKDVDSGNEKKGYPGFQLLEINNGNVDIYTDFSLKEKATTLKMDNGNFLNHNNEKTSKYEIVNENHIKWFIDGKSNDKDAIFECDFYRLEPTITTLKKEDIEKMTFVLTDNGRESEFEFNKELWDKERLERFKRKEGEKKMIEQIDSTFFVSMYFNGKRNGSIPIKEVTTELLKLYAIPIGPMEMIAYRKK</sequence>
<protein>
    <submittedName>
        <fullName evidence="1">Uncharacterized protein</fullName>
    </submittedName>
</protein>
<dbReference type="EMBL" id="FOVN01000002">
    <property type="protein sequence ID" value="SFN69917.1"/>
    <property type="molecule type" value="Genomic_DNA"/>
</dbReference>
<name>A0A1I5B5E8_9FLAO</name>
<accession>A0A1I5B5E8</accession>
<evidence type="ECO:0000313" key="2">
    <source>
        <dbReference type="Proteomes" id="UP000198705"/>
    </source>
</evidence>
<organism evidence="1 2">
    <name type="scientific">Bizionia echini</name>
    <dbReference type="NCBI Taxonomy" id="649333"/>
    <lineage>
        <taxon>Bacteria</taxon>
        <taxon>Pseudomonadati</taxon>
        <taxon>Bacteroidota</taxon>
        <taxon>Flavobacteriia</taxon>
        <taxon>Flavobacteriales</taxon>
        <taxon>Flavobacteriaceae</taxon>
        <taxon>Bizionia</taxon>
    </lineage>
</organism>
<dbReference type="OrthoDB" id="1451537at2"/>
<proteinExistence type="predicted"/>
<gene>
    <name evidence="1" type="ORF">SAMN04487989_102505</name>
</gene>
<dbReference type="AlphaFoldDB" id="A0A1I5B5E8"/>
<dbReference type="STRING" id="649333.SAMN04487989_102505"/>
<keyword evidence="2" id="KW-1185">Reference proteome</keyword>
<evidence type="ECO:0000313" key="1">
    <source>
        <dbReference type="EMBL" id="SFN69917.1"/>
    </source>
</evidence>